<sequence>MNGRRISERCGSMDKHYGNSFEPIGGYAGYVGSPGLIDDPDDVFGGGKRKGSECAASYCISFEGFKHSNAAAQSEFIIPFYACCLFKIE</sequence>
<gene>
    <name evidence="1" type="ORF">Scaly_2267000</name>
</gene>
<comment type="caution">
    <text evidence="1">The sequence shown here is derived from an EMBL/GenBank/DDBJ whole genome shotgun (WGS) entry which is preliminary data.</text>
</comment>
<dbReference type="EMBL" id="JACGWM010000014">
    <property type="protein sequence ID" value="KAL0328344.1"/>
    <property type="molecule type" value="Genomic_DNA"/>
</dbReference>
<reference evidence="1" key="2">
    <citation type="journal article" date="2024" name="Plant">
        <title>Genomic evolution and insights into agronomic trait innovations of Sesamum species.</title>
        <authorList>
            <person name="Miao H."/>
            <person name="Wang L."/>
            <person name="Qu L."/>
            <person name="Liu H."/>
            <person name="Sun Y."/>
            <person name="Le M."/>
            <person name="Wang Q."/>
            <person name="Wei S."/>
            <person name="Zheng Y."/>
            <person name="Lin W."/>
            <person name="Duan Y."/>
            <person name="Cao H."/>
            <person name="Xiong S."/>
            <person name="Wang X."/>
            <person name="Wei L."/>
            <person name="Li C."/>
            <person name="Ma Q."/>
            <person name="Ju M."/>
            <person name="Zhao R."/>
            <person name="Li G."/>
            <person name="Mu C."/>
            <person name="Tian Q."/>
            <person name="Mei H."/>
            <person name="Zhang T."/>
            <person name="Gao T."/>
            <person name="Zhang H."/>
        </authorList>
    </citation>
    <scope>NUCLEOTIDE SEQUENCE</scope>
    <source>
        <strain evidence="1">KEN8</strain>
    </source>
</reference>
<accession>A0AAW2MC79</accession>
<evidence type="ECO:0000313" key="1">
    <source>
        <dbReference type="EMBL" id="KAL0328344.1"/>
    </source>
</evidence>
<reference evidence="1" key="1">
    <citation type="submission" date="2020-06" db="EMBL/GenBank/DDBJ databases">
        <authorList>
            <person name="Li T."/>
            <person name="Hu X."/>
            <person name="Zhang T."/>
            <person name="Song X."/>
            <person name="Zhang H."/>
            <person name="Dai N."/>
            <person name="Sheng W."/>
            <person name="Hou X."/>
            <person name="Wei L."/>
        </authorList>
    </citation>
    <scope>NUCLEOTIDE SEQUENCE</scope>
    <source>
        <strain evidence="1">KEN8</strain>
        <tissue evidence="1">Leaf</tissue>
    </source>
</reference>
<proteinExistence type="predicted"/>
<dbReference type="AlphaFoldDB" id="A0AAW2MC79"/>
<organism evidence="1">
    <name type="scientific">Sesamum calycinum</name>
    <dbReference type="NCBI Taxonomy" id="2727403"/>
    <lineage>
        <taxon>Eukaryota</taxon>
        <taxon>Viridiplantae</taxon>
        <taxon>Streptophyta</taxon>
        <taxon>Embryophyta</taxon>
        <taxon>Tracheophyta</taxon>
        <taxon>Spermatophyta</taxon>
        <taxon>Magnoliopsida</taxon>
        <taxon>eudicotyledons</taxon>
        <taxon>Gunneridae</taxon>
        <taxon>Pentapetalae</taxon>
        <taxon>asterids</taxon>
        <taxon>lamiids</taxon>
        <taxon>Lamiales</taxon>
        <taxon>Pedaliaceae</taxon>
        <taxon>Sesamum</taxon>
    </lineage>
</organism>
<name>A0AAW2MC79_9LAMI</name>
<protein>
    <submittedName>
        <fullName evidence="1">Uncharacterized protein</fullName>
    </submittedName>
</protein>